<dbReference type="PANTHER" id="PTHR14534:SF3">
    <property type="entry name" value="GID COMPLEX SUBUNIT 4 HOMOLOG"/>
    <property type="match status" value="1"/>
</dbReference>
<gene>
    <name evidence="2" type="ORF">INT48_007517</name>
</gene>
<dbReference type="EMBL" id="JAEPRE010000150">
    <property type="protein sequence ID" value="KAG2231444.1"/>
    <property type="molecule type" value="Genomic_DNA"/>
</dbReference>
<evidence type="ECO:0000256" key="1">
    <source>
        <dbReference type="ARBA" id="ARBA00061469"/>
    </source>
</evidence>
<evidence type="ECO:0000313" key="2">
    <source>
        <dbReference type="EMBL" id="KAG2231444.1"/>
    </source>
</evidence>
<comment type="caution">
    <text evidence="2">The sequence shown here is derived from an EMBL/GenBank/DDBJ whole genome shotgun (WGS) entry which is preliminary data.</text>
</comment>
<name>A0A8H7VY49_9FUNG</name>
<dbReference type="Pfam" id="PF09783">
    <property type="entry name" value="Vac_ImportDeg"/>
    <property type="match status" value="1"/>
</dbReference>
<dbReference type="GO" id="GO:0006623">
    <property type="term" value="P:protein targeting to vacuole"/>
    <property type="evidence" value="ECO:0007669"/>
    <property type="project" value="TreeGrafter"/>
</dbReference>
<dbReference type="PANTHER" id="PTHR14534">
    <property type="entry name" value="VACUOLAR IMPORT AND DEGRADATION PROTEIN 24"/>
    <property type="match status" value="1"/>
</dbReference>
<keyword evidence="3" id="KW-1185">Reference proteome</keyword>
<dbReference type="GO" id="GO:0043161">
    <property type="term" value="P:proteasome-mediated ubiquitin-dependent protein catabolic process"/>
    <property type="evidence" value="ECO:0007669"/>
    <property type="project" value="TreeGrafter"/>
</dbReference>
<dbReference type="InterPro" id="IPR018618">
    <property type="entry name" value="GID4/10-like"/>
</dbReference>
<comment type="similarity">
    <text evidence="1">Belongs to the GID4/VID24 family.</text>
</comment>
<evidence type="ECO:0000313" key="3">
    <source>
        <dbReference type="Proteomes" id="UP000613177"/>
    </source>
</evidence>
<evidence type="ECO:0008006" key="4">
    <source>
        <dbReference type="Google" id="ProtNLM"/>
    </source>
</evidence>
<dbReference type="GO" id="GO:0007039">
    <property type="term" value="P:protein catabolic process in the vacuole"/>
    <property type="evidence" value="ECO:0007669"/>
    <property type="project" value="TreeGrafter"/>
</dbReference>
<dbReference type="AlphaFoldDB" id="A0A8H7VY49"/>
<reference evidence="2" key="1">
    <citation type="submission" date="2021-01" db="EMBL/GenBank/DDBJ databases">
        <title>Metabolic potential, ecology and presence of endohyphal bacteria is reflected in genomic diversity of Mucoromycotina.</title>
        <authorList>
            <person name="Muszewska A."/>
            <person name="Okrasinska A."/>
            <person name="Steczkiewicz K."/>
            <person name="Drgas O."/>
            <person name="Orlowska M."/>
            <person name="Perlinska-Lenart U."/>
            <person name="Aleksandrzak-Piekarczyk T."/>
            <person name="Szatraj K."/>
            <person name="Zielenkiewicz U."/>
            <person name="Pilsyk S."/>
            <person name="Malc E."/>
            <person name="Mieczkowski P."/>
            <person name="Kruszewska J.S."/>
            <person name="Biernat P."/>
            <person name="Pawlowska J."/>
        </authorList>
    </citation>
    <scope>NUCLEOTIDE SEQUENCE</scope>
    <source>
        <strain evidence="2">WA0000018081</strain>
    </source>
</reference>
<dbReference type="Proteomes" id="UP000613177">
    <property type="component" value="Unassembled WGS sequence"/>
</dbReference>
<sequence>MSHILTSIPVEIVREIFSYLRIHNNKSPCKINTPGQQRNKDSCMCWQLDLLSVSMVSKSWYSIAVEFMNYSQKNVMPWLPLLNYASHQRTFPFRSRLVKLLDESRLLNLVFHHTVSHLIIDLASFDTIRRERTKNNMVIKRKVHHGNSLADVIQLLKLCTNTEILEITCDAGFVSLLPQHGNDNNCVVSSLSAIEKQVVSNSKIKRLDLTGFNPVQRCPCCAGKNWDKYLSSFIGCLKLDTLVLQHVLPSKELFEALSEQKELKRIVLYRSLITIPESQTRIMNDSIQYNKRRNDEEQKQRKNSISRIPLKLWKQITSLSIYEDIEDASTWPSTRYLYDLVQHVGSQLQEFTLQFGTKEENESSLQLNNLNLPNTILISDPTSVLHELKIKCKESLQRVSLINVPEYQPITELEKNNCCSTPCKHVKTLKQEDNQIPTPINLNKPKKTSLASRNEDDNWVDISDKRLRNSRLGALYDGSRFKGVQKCGTSKYNVLVDIKHVDLKESKISGYLNIEGLTNECPQLTTFFEGEIIGPQYSFLTRKWQAQQYIDACHWGKFPSFEKYVHNFNDDGFTYDPLVNDFIYMRWKEQFLVPDHRVSNIDGASFAGFYYICYQRSTNQIKGFYFYHNNQEWYQQLILEHVQERSFSNFEFR</sequence>
<accession>A0A8H7VY49</accession>
<dbReference type="GO" id="GO:0005773">
    <property type="term" value="C:vacuole"/>
    <property type="evidence" value="ECO:0007669"/>
    <property type="project" value="GOC"/>
</dbReference>
<dbReference type="GO" id="GO:0045721">
    <property type="term" value="P:negative regulation of gluconeogenesis"/>
    <property type="evidence" value="ECO:0007669"/>
    <property type="project" value="TreeGrafter"/>
</dbReference>
<dbReference type="GO" id="GO:0034657">
    <property type="term" value="C:GID complex"/>
    <property type="evidence" value="ECO:0007669"/>
    <property type="project" value="TreeGrafter"/>
</dbReference>
<protein>
    <recommendedName>
        <fullName evidence="4">F-box domain-containing protein</fullName>
    </recommendedName>
</protein>
<proteinExistence type="inferred from homology"/>
<organism evidence="2 3">
    <name type="scientific">Thamnidium elegans</name>
    <dbReference type="NCBI Taxonomy" id="101142"/>
    <lineage>
        <taxon>Eukaryota</taxon>
        <taxon>Fungi</taxon>
        <taxon>Fungi incertae sedis</taxon>
        <taxon>Mucoromycota</taxon>
        <taxon>Mucoromycotina</taxon>
        <taxon>Mucoromycetes</taxon>
        <taxon>Mucorales</taxon>
        <taxon>Mucorineae</taxon>
        <taxon>Mucoraceae</taxon>
        <taxon>Thamnidium</taxon>
    </lineage>
</organism>